<reference evidence="1" key="1">
    <citation type="journal article" date="2020" name="Stud. Mycol.">
        <title>101 Dothideomycetes genomes: a test case for predicting lifestyles and emergence of pathogens.</title>
        <authorList>
            <person name="Haridas S."/>
            <person name="Albert R."/>
            <person name="Binder M."/>
            <person name="Bloem J."/>
            <person name="Labutti K."/>
            <person name="Salamov A."/>
            <person name="Andreopoulos B."/>
            <person name="Baker S."/>
            <person name="Barry K."/>
            <person name="Bills G."/>
            <person name="Bluhm B."/>
            <person name="Cannon C."/>
            <person name="Castanera R."/>
            <person name="Culley D."/>
            <person name="Daum C."/>
            <person name="Ezra D."/>
            <person name="Gonzalez J."/>
            <person name="Henrissat B."/>
            <person name="Kuo A."/>
            <person name="Liang C."/>
            <person name="Lipzen A."/>
            <person name="Lutzoni F."/>
            <person name="Magnuson J."/>
            <person name="Mondo S."/>
            <person name="Nolan M."/>
            <person name="Ohm R."/>
            <person name="Pangilinan J."/>
            <person name="Park H.-J."/>
            <person name="Ramirez L."/>
            <person name="Alfaro M."/>
            <person name="Sun H."/>
            <person name="Tritt A."/>
            <person name="Yoshinaga Y."/>
            <person name="Zwiers L.-H."/>
            <person name="Turgeon B."/>
            <person name="Goodwin S."/>
            <person name="Spatafora J."/>
            <person name="Crous P."/>
            <person name="Grigoriev I."/>
        </authorList>
    </citation>
    <scope>NUCLEOTIDE SEQUENCE</scope>
    <source>
        <strain evidence="1">CBS 119925</strain>
    </source>
</reference>
<evidence type="ECO:0000313" key="2">
    <source>
        <dbReference type="Proteomes" id="UP000799440"/>
    </source>
</evidence>
<accession>A0A6A6UYT2</accession>
<organism evidence="1 2">
    <name type="scientific">Sporormia fimetaria CBS 119925</name>
    <dbReference type="NCBI Taxonomy" id="1340428"/>
    <lineage>
        <taxon>Eukaryota</taxon>
        <taxon>Fungi</taxon>
        <taxon>Dikarya</taxon>
        <taxon>Ascomycota</taxon>
        <taxon>Pezizomycotina</taxon>
        <taxon>Dothideomycetes</taxon>
        <taxon>Pleosporomycetidae</taxon>
        <taxon>Pleosporales</taxon>
        <taxon>Sporormiaceae</taxon>
        <taxon>Sporormia</taxon>
    </lineage>
</organism>
<evidence type="ECO:0000313" key="1">
    <source>
        <dbReference type="EMBL" id="KAF2742676.1"/>
    </source>
</evidence>
<dbReference type="EMBL" id="MU006605">
    <property type="protein sequence ID" value="KAF2742676.1"/>
    <property type="molecule type" value="Genomic_DNA"/>
</dbReference>
<protein>
    <submittedName>
        <fullName evidence="1">Uncharacterized protein</fullName>
    </submittedName>
</protein>
<gene>
    <name evidence="1" type="ORF">M011DRAFT_258682</name>
</gene>
<dbReference type="AlphaFoldDB" id="A0A6A6UYT2"/>
<dbReference type="Proteomes" id="UP000799440">
    <property type="component" value="Unassembled WGS sequence"/>
</dbReference>
<sequence>MPVLSRSGRRDAAELQRCSTTRPYLGSVHRDTCTDIDLISNAVRLQNFTASECASLRTPAACSGRTGSSTPASGSKGVLRHAVHTHSREVRGDYFNRTPHCGVGLGCDFEPVWTDKQKKRCHYRSPSRRGSRARLNFSSNVIRYGRCSLRCYICI</sequence>
<name>A0A6A6UYT2_9PLEO</name>
<keyword evidence="2" id="KW-1185">Reference proteome</keyword>
<proteinExistence type="predicted"/>